<evidence type="ECO:0000256" key="1">
    <source>
        <dbReference type="ARBA" id="ARBA00004141"/>
    </source>
</evidence>
<dbReference type="Pfam" id="PF01694">
    <property type="entry name" value="Rhomboid"/>
    <property type="match status" value="1"/>
</dbReference>
<dbReference type="PANTHER" id="PTHR45840:SF2">
    <property type="entry name" value="PROTEIN RHOMBOID-RELATED"/>
    <property type="match status" value="1"/>
</dbReference>
<dbReference type="InterPro" id="IPR022764">
    <property type="entry name" value="Peptidase_S54_rhomboid_dom"/>
</dbReference>
<comment type="similarity">
    <text evidence="2">Belongs to the peptidase S54 family.</text>
</comment>
<dbReference type="Gene3D" id="1.10.238.10">
    <property type="entry name" value="EF-hand"/>
    <property type="match status" value="1"/>
</dbReference>
<dbReference type="PANTHER" id="PTHR45840">
    <property type="entry name" value="RHOMBOID-RELATED PROTEIN"/>
    <property type="match status" value="1"/>
</dbReference>
<keyword evidence="4 6" id="KW-1133">Transmembrane helix</keyword>
<evidence type="ECO:0000256" key="3">
    <source>
        <dbReference type="ARBA" id="ARBA00022692"/>
    </source>
</evidence>
<evidence type="ECO:0000259" key="7">
    <source>
        <dbReference type="PROSITE" id="PS50222"/>
    </source>
</evidence>
<dbReference type="InterPro" id="IPR035952">
    <property type="entry name" value="Rhomboid-like_sf"/>
</dbReference>
<evidence type="ECO:0000256" key="4">
    <source>
        <dbReference type="ARBA" id="ARBA00022989"/>
    </source>
</evidence>
<dbReference type="GO" id="GO:0016020">
    <property type="term" value="C:membrane"/>
    <property type="evidence" value="ECO:0007669"/>
    <property type="project" value="UniProtKB-SubCell"/>
</dbReference>
<dbReference type="EMBL" id="KQ426633">
    <property type="protein sequence ID" value="KOF67991.1"/>
    <property type="molecule type" value="Genomic_DNA"/>
</dbReference>
<dbReference type="InterPro" id="IPR002048">
    <property type="entry name" value="EF_hand_dom"/>
</dbReference>
<dbReference type="InterPro" id="IPR011992">
    <property type="entry name" value="EF-hand-dom_pair"/>
</dbReference>
<comment type="subcellular location">
    <subcellularLocation>
        <location evidence="1">Membrane</location>
        <topology evidence="1">Multi-pass membrane protein</topology>
    </subcellularLocation>
</comment>
<dbReference type="PROSITE" id="PS50222">
    <property type="entry name" value="EF_HAND_2"/>
    <property type="match status" value="1"/>
</dbReference>
<feature type="transmembrane region" description="Helical" evidence="6">
    <location>
        <begin position="270"/>
        <end position="288"/>
    </location>
</feature>
<keyword evidence="3 6" id="KW-0812">Transmembrane</keyword>
<feature type="transmembrane region" description="Helical" evidence="6">
    <location>
        <begin position="84"/>
        <end position="102"/>
    </location>
</feature>
<feature type="domain" description="EF-hand" evidence="7">
    <location>
        <begin position="10"/>
        <end position="45"/>
    </location>
</feature>
<dbReference type="SUPFAM" id="SSF144091">
    <property type="entry name" value="Rhomboid-like"/>
    <property type="match status" value="1"/>
</dbReference>
<feature type="transmembrane region" description="Helical" evidence="6">
    <location>
        <begin position="170"/>
        <end position="189"/>
    </location>
</feature>
<dbReference type="OrthoDB" id="418595at2759"/>
<proteinExistence type="inferred from homology"/>
<feature type="transmembrane region" description="Helical" evidence="6">
    <location>
        <begin position="109"/>
        <end position="125"/>
    </location>
</feature>
<feature type="transmembrane region" description="Helical" evidence="6">
    <location>
        <begin position="195"/>
        <end position="218"/>
    </location>
</feature>
<dbReference type="InterPro" id="IPR051739">
    <property type="entry name" value="Rhomboid_IM_Serine_Proteases"/>
</dbReference>
<dbReference type="AlphaFoldDB" id="A0A0L8FTG5"/>
<evidence type="ECO:0000256" key="6">
    <source>
        <dbReference type="SAM" id="Phobius"/>
    </source>
</evidence>
<dbReference type="STRING" id="37653.A0A0L8FTG5"/>
<dbReference type="GO" id="GO:0005509">
    <property type="term" value="F:calcium ion binding"/>
    <property type="evidence" value="ECO:0007669"/>
    <property type="project" value="InterPro"/>
</dbReference>
<dbReference type="Gene3D" id="1.20.1540.10">
    <property type="entry name" value="Rhomboid-like"/>
    <property type="match status" value="1"/>
</dbReference>
<evidence type="ECO:0000256" key="5">
    <source>
        <dbReference type="ARBA" id="ARBA00023136"/>
    </source>
</evidence>
<evidence type="ECO:0000313" key="8">
    <source>
        <dbReference type="EMBL" id="KOF67991.1"/>
    </source>
</evidence>
<accession>A0A0L8FTG5</accession>
<feature type="transmembrane region" description="Helical" evidence="6">
    <location>
        <begin position="230"/>
        <end position="250"/>
    </location>
</feature>
<organism evidence="8">
    <name type="scientific">Octopus bimaculoides</name>
    <name type="common">California two-spotted octopus</name>
    <dbReference type="NCBI Taxonomy" id="37653"/>
    <lineage>
        <taxon>Eukaryota</taxon>
        <taxon>Metazoa</taxon>
        <taxon>Spiralia</taxon>
        <taxon>Lophotrochozoa</taxon>
        <taxon>Mollusca</taxon>
        <taxon>Cephalopoda</taxon>
        <taxon>Coleoidea</taxon>
        <taxon>Octopodiformes</taxon>
        <taxon>Octopoda</taxon>
        <taxon>Incirrata</taxon>
        <taxon>Octopodidae</taxon>
        <taxon>Octopus</taxon>
    </lineage>
</organism>
<feature type="transmembrane region" description="Helical" evidence="6">
    <location>
        <begin position="300"/>
        <end position="322"/>
    </location>
</feature>
<protein>
    <recommendedName>
        <fullName evidence="7">EF-hand domain-containing protein</fullName>
    </recommendedName>
</protein>
<gene>
    <name evidence="8" type="ORF">OCBIM_22008408mg</name>
</gene>
<dbReference type="SUPFAM" id="SSF47473">
    <property type="entry name" value="EF-hand"/>
    <property type="match status" value="1"/>
</dbReference>
<dbReference type="GO" id="GO:0004252">
    <property type="term" value="F:serine-type endopeptidase activity"/>
    <property type="evidence" value="ECO:0007669"/>
    <property type="project" value="InterPro"/>
</dbReference>
<evidence type="ECO:0000256" key="2">
    <source>
        <dbReference type="ARBA" id="ARBA00009045"/>
    </source>
</evidence>
<reference evidence="8" key="1">
    <citation type="submission" date="2015-07" db="EMBL/GenBank/DDBJ databases">
        <title>MeaNS - Measles Nucleotide Surveillance Program.</title>
        <authorList>
            <person name="Tran T."/>
            <person name="Druce J."/>
        </authorList>
    </citation>
    <scope>NUCLEOTIDE SEQUENCE</scope>
    <source>
        <strain evidence="8">UCB-OBI-ISO-001</strain>
        <tissue evidence="8">Gonad</tissue>
    </source>
</reference>
<keyword evidence="5 6" id="KW-0472">Membrane</keyword>
<feature type="transmembrane region" description="Helical" evidence="6">
    <location>
        <begin position="145"/>
        <end position="163"/>
    </location>
</feature>
<name>A0A0L8FTG5_OCTBM</name>
<sequence>MVNTGITSHVPKRQFDKMLAKANSNKDSFINYEEFVTLMAGEDALLSRDKVKVSGVVEAAIVSIVPIRKQKDFLANYTCCPPPIFMLLVTLAEIGVFVYYVLELKKKDIEVTWSTGVPICSPLIYSPYDRKEAWRFVSYMFIHQGYLHLIFNCIFQIILGIPLEFVHKFWRLFLVYMLGVLAGSMAHSVTDRFSFLGGASGGCYALIGAHLAAVIVNWKEMNYKCWEGSFVRMLFSAPVRLIVILTLVFTDTGSAIYRRYTTTGGTKVGISAHIGGMLAGLLLGVPVMKNINELPWERTLGLVTAVIYVIFTMIAVLINILYHDYPDPNLDPC</sequence>